<reference evidence="1" key="1">
    <citation type="submission" date="2014-09" db="EMBL/GenBank/DDBJ databases">
        <authorList>
            <person name="Magalhaes I.L.F."/>
            <person name="Oliveira U."/>
            <person name="Santos F.R."/>
            <person name="Vidigal T.H.D.A."/>
            <person name="Brescovit A.D."/>
            <person name="Santos A.J."/>
        </authorList>
    </citation>
    <scope>NUCLEOTIDE SEQUENCE</scope>
    <source>
        <tissue evidence="1">Shoot tissue taken approximately 20 cm above the soil surface</tissue>
    </source>
</reference>
<organism evidence="1">
    <name type="scientific">Arundo donax</name>
    <name type="common">Giant reed</name>
    <name type="synonym">Donax arundinaceus</name>
    <dbReference type="NCBI Taxonomy" id="35708"/>
    <lineage>
        <taxon>Eukaryota</taxon>
        <taxon>Viridiplantae</taxon>
        <taxon>Streptophyta</taxon>
        <taxon>Embryophyta</taxon>
        <taxon>Tracheophyta</taxon>
        <taxon>Spermatophyta</taxon>
        <taxon>Magnoliopsida</taxon>
        <taxon>Liliopsida</taxon>
        <taxon>Poales</taxon>
        <taxon>Poaceae</taxon>
        <taxon>PACMAD clade</taxon>
        <taxon>Arundinoideae</taxon>
        <taxon>Arundineae</taxon>
        <taxon>Arundo</taxon>
    </lineage>
</organism>
<proteinExistence type="predicted"/>
<reference evidence="1" key="2">
    <citation type="journal article" date="2015" name="Data Brief">
        <title>Shoot transcriptome of the giant reed, Arundo donax.</title>
        <authorList>
            <person name="Barrero R.A."/>
            <person name="Guerrero F.D."/>
            <person name="Moolhuijzen P."/>
            <person name="Goolsby J.A."/>
            <person name="Tidwell J."/>
            <person name="Bellgard S.E."/>
            <person name="Bellgard M.I."/>
        </authorList>
    </citation>
    <scope>NUCLEOTIDE SEQUENCE</scope>
    <source>
        <tissue evidence="1">Shoot tissue taken approximately 20 cm above the soil surface</tissue>
    </source>
</reference>
<name>A0A0A9AJ08_ARUDO</name>
<evidence type="ECO:0000313" key="1">
    <source>
        <dbReference type="EMBL" id="JAD51101.1"/>
    </source>
</evidence>
<accession>A0A0A9AJ08</accession>
<dbReference type="EMBL" id="GBRH01246794">
    <property type="protein sequence ID" value="JAD51101.1"/>
    <property type="molecule type" value="Transcribed_RNA"/>
</dbReference>
<dbReference type="AlphaFoldDB" id="A0A0A9AJ08"/>
<sequence>MHCQELSFLFATVPNNRHEIIYPNTDR</sequence>
<protein>
    <submittedName>
        <fullName evidence="1">Uncharacterized protein</fullName>
    </submittedName>
</protein>